<dbReference type="AlphaFoldDB" id="A0A318RJ21"/>
<gene>
    <name evidence="2" type="ORF">DFR67_106265</name>
</gene>
<dbReference type="InterPro" id="IPR019681">
    <property type="entry name" value="DUF2530"/>
</dbReference>
<feature type="transmembrane region" description="Helical" evidence="1">
    <location>
        <begin position="43"/>
        <end position="63"/>
    </location>
</feature>
<evidence type="ECO:0000313" key="3">
    <source>
        <dbReference type="Proteomes" id="UP000247591"/>
    </source>
</evidence>
<protein>
    <submittedName>
        <fullName evidence="2">Uncharacterized protein DUF2530</fullName>
    </submittedName>
</protein>
<accession>A0A318RJ21</accession>
<keyword evidence="3" id="KW-1185">Reference proteome</keyword>
<dbReference type="Proteomes" id="UP000247591">
    <property type="component" value="Unassembled WGS sequence"/>
</dbReference>
<dbReference type="Pfam" id="PF10745">
    <property type="entry name" value="DUF2530"/>
    <property type="match status" value="1"/>
</dbReference>
<dbReference type="RefSeq" id="WP_110469787.1">
    <property type="nucleotide sequence ID" value="NZ_QJSP01000006.1"/>
</dbReference>
<reference evidence="2 3" key="1">
    <citation type="submission" date="2018-06" db="EMBL/GenBank/DDBJ databases">
        <title>Genomic Encyclopedia of Type Strains, Phase IV (KMG-IV): sequencing the most valuable type-strain genomes for metagenomic binning, comparative biology and taxonomic classification.</title>
        <authorList>
            <person name="Goeker M."/>
        </authorList>
    </citation>
    <scope>NUCLEOTIDE SEQUENCE [LARGE SCALE GENOMIC DNA]</scope>
    <source>
        <strain evidence="2 3">DSM 45521</strain>
    </source>
</reference>
<organism evidence="2 3">
    <name type="scientific">Williamsia limnetica</name>
    <dbReference type="NCBI Taxonomy" id="882452"/>
    <lineage>
        <taxon>Bacteria</taxon>
        <taxon>Bacillati</taxon>
        <taxon>Actinomycetota</taxon>
        <taxon>Actinomycetes</taxon>
        <taxon>Mycobacteriales</taxon>
        <taxon>Nocardiaceae</taxon>
        <taxon>Williamsia</taxon>
    </lineage>
</organism>
<keyword evidence="1" id="KW-0472">Membrane</keyword>
<keyword evidence="1" id="KW-1133">Transmembrane helix</keyword>
<dbReference type="OrthoDB" id="4774615at2"/>
<evidence type="ECO:0000313" key="2">
    <source>
        <dbReference type="EMBL" id="PYE17561.1"/>
    </source>
</evidence>
<comment type="caution">
    <text evidence="2">The sequence shown here is derived from an EMBL/GenBank/DDBJ whole genome shotgun (WGS) entry which is preliminary data.</text>
</comment>
<dbReference type="EMBL" id="QJSP01000006">
    <property type="protein sequence ID" value="PYE17561.1"/>
    <property type="molecule type" value="Genomic_DNA"/>
</dbReference>
<sequence length="80" mass="8348">MAAHIPELPHRLTAPEPVIVVGMLGWLVATIVVAGWGVGTDNTLTICLVGLGVGLFGCFVVALQKWAVRRGSRAAQQGLS</sequence>
<name>A0A318RJ21_WILLI</name>
<keyword evidence="1" id="KW-0812">Transmembrane</keyword>
<feature type="transmembrane region" description="Helical" evidence="1">
    <location>
        <begin position="18"/>
        <end position="37"/>
    </location>
</feature>
<evidence type="ECO:0000256" key="1">
    <source>
        <dbReference type="SAM" id="Phobius"/>
    </source>
</evidence>
<proteinExistence type="predicted"/>